<gene>
    <name evidence="18" type="ORF">FC15_GL001411</name>
</gene>
<feature type="active site" description="Proton acceptor" evidence="13">
    <location>
        <position position="76"/>
    </location>
</feature>
<dbReference type="InterPro" id="IPR037167">
    <property type="entry name" value="Peptidase_S11_C_sf"/>
</dbReference>
<evidence type="ECO:0000256" key="13">
    <source>
        <dbReference type="PIRSR" id="PIRSR618044-1"/>
    </source>
</evidence>
<dbReference type="Pfam" id="PF00768">
    <property type="entry name" value="Peptidase_S11"/>
    <property type="match status" value="1"/>
</dbReference>
<keyword evidence="11" id="KW-0961">Cell wall biogenesis/degradation</keyword>
<dbReference type="Gene3D" id="2.60.410.10">
    <property type="entry name" value="D-Ala-D-Ala carboxypeptidase, C-terminal domain"/>
    <property type="match status" value="1"/>
</dbReference>
<evidence type="ECO:0000256" key="9">
    <source>
        <dbReference type="ARBA" id="ARBA00022960"/>
    </source>
</evidence>
<evidence type="ECO:0000256" key="12">
    <source>
        <dbReference type="ARBA" id="ARBA00034000"/>
    </source>
</evidence>
<dbReference type="GO" id="GO:0009002">
    <property type="term" value="F:serine-type D-Ala-D-Ala carboxypeptidase activity"/>
    <property type="evidence" value="ECO:0007669"/>
    <property type="project" value="UniProtKB-EC"/>
</dbReference>
<evidence type="ECO:0000256" key="7">
    <source>
        <dbReference type="ARBA" id="ARBA00022729"/>
    </source>
</evidence>
<dbReference type="GO" id="GO:0071555">
    <property type="term" value="P:cell wall organization"/>
    <property type="evidence" value="ECO:0007669"/>
    <property type="project" value="UniProtKB-KW"/>
</dbReference>
<evidence type="ECO:0000256" key="5">
    <source>
        <dbReference type="ARBA" id="ARBA00022645"/>
    </source>
</evidence>
<comment type="similarity">
    <text evidence="3 15">Belongs to the peptidase S11 family.</text>
</comment>
<dbReference type="AlphaFoldDB" id="A0A0R1W4T5"/>
<evidence type="ECO:0000256" key="15">
    <source>
        <dbReference type="RuleBase" id="RU004016"/>
    </source>
</evidence>
<dbReference type="PRINTS" id="PR00725">
    <property type="entry name" value="DADACBPTASE1"/>
</dbReference>
<dbReference type="InterPro" id="IPR001967">
    <property type="entry name" value="Peptidase_S11_N"/>
</dbReference>
<evidence type="ECO:0000259" key="17">
    <source>
        <dbReference type="SMART" id="SM00936"/>
    </source>
</evidence>
<comment type="catalytic activity">
    <reaction evidence="12">
        <text>Preferential cleavage: (Ac)2-L-Lys-D-Ala-|-D-Ala. Also transpeptidation of peptidyl-alanyl moieties that are N-acyl substituents of D-alanine.</text>
        <dbReference type="EC" id="3.4.16.4"/>
    </reaction>
</comment>
<comment type="caution">
    <text evidence="18">The sequence shown here is derived from an EMBL/GenBank/DDBJ whole genome shotgun (WGS) entry which is preliminary data.</text>
</comment>
<dbReference type="SUPFAM" id="SSF69189">
    <property type="entry name" value="Penicillin-binding protein associated domain"/>
    <property type="match status" value="1"/>
</dbReference>
<keyword evidence="6" id="KW-0645">Protease</keyword>
<feature type="active site" description="Acyl-ester intermediate" evidence="13">
    <location>
        <position position="73"/>
    </location>
</feature>
<evidence type="ECO:0000256" key="1">
    <source>
        <dbReference type="ARBA" id="ARBA00003217"/>
    </source>
</evidence>
<comment type="pathway">
    <text evidence="2">Cell wall biogenesis; peptidoglycan biosynthesis.</text>
</comment>
<feature type="binding site" evidence="14">
    <location>
        <position position="260"/>
    </location>
    <ligand>
        <name>substrate</name>
    </ligand>
</feature>
<dbReference type="RefSeq" id="WP_057824252.1">
    <property type="nucleotide sequence ID" value="NZ_AZFX01000038.1"/>
</dbReference>
<evidence type="ECO:0000256" key="3">
    <source>
        <dbReference type="ARBA" id="ARBA00007164"/>
    </source>
</evidence>
<dbReference type="Proteomes" id="UP000051315">
    <property type="component" value="Unassembled WGS sequence"/>
</dbReference>
<proteinExistence type="inferred from homology"/>
<comment type="function">
    <text evidence="1">Removes C-terminal D-alanyl residues from sugar-peptide cell wall precursors.</text>
</comment>
<feature type="chain" id="PRO_5006412536" description="serine-type D-Ala-D-Ala carboxypeptidase" evidence="16">
    <location>
        <begin position="34"/>
        <end position="430"/>
    </location>
</feature>
<dbReference type="UniPathway" id="UPA00219"/>
<dbReference type="STRING" id="1423735.FC15_GL001411"/>
<keyword evidence="8" id="KW-0378">Hydrolase</keyword>
<dbReference type="InterPro" id="IPR012907">
    <property type="entry name" value="Peptidase_S11_C"/>
</dbReference>
<keyword evidence="10" id="KW-0573">Peptidoglycan synthesis</keyword>
<evidence type="ECO:0000256" key="14">
    <source>
        <dbReference type="PIRSR" id="PIRSR618044-2"/>
    </source>
</evidence>
<keyword evidence="7 16" id="KW-0732">Signal</keyword>
<dbReference type="EC" id="3.4.16.4" evidence="4"/>
<dbReference type="Pfam" id="PF07943">
    <property type="entry name" value="PBP5_C"/>
    <property type="match status" value="1"/>
</dbReference>
<dbReference type="GO" id="GO:0009252">
    <property type="term" value="P:peptidoglycan biosynthetic process"/>
    <property type="evidence" value="ECO:0007669"/>
    <property type="project" value="UniProtKB-UniPathway"/>
</dbReference>
<accession>A0A0R1W4T5</accession>
<protein>
    <recommendedName>
        <fullName evidence="4">serine-type D-Ala-D-Ala carboxypeptidase</fullName>
        <ecNumber evidence="4">3.4.16.4</ecNumber>
    </recommendedName>
</protein>
<evidence type="ECO:0000313" key="19">
    <source>
        <dbReference type="Proteomes" id="UP000051315"/>
    </source>
</evidence>
<dbReference type="InterPro" id="IPR012338">
    <property type="entry name" value="Beta-lactam/transpept-like"/>
</dbReference>
<reference evidence="18 19" key="1">
    <citation type="journal article" date="2015" name="Genome Announc.">
        <title>Expanding the biotechnology potential of lactobacilli through comparative genomics of 213 strains and associated genera.</title>
        <authorList>
            <person name="Sun Z."/>
            <person name="Harris H.M."/>
            <person name="McCann A."/>
            <person name="Guo C."/>
            <person name="Argimon S."/>
            <person name="Zhang W."/>
            <person name="Yang X."/>
            <person name="Jeffery I.B."/>
            <person name="Cooney J.C."/>
            <person name="Kagawa T.F."/>
            <person name="Liu W."/>
            <person name="Song Y."/>
            <person name="Salvetti E."/>
            <person name="Wrobel A."/>
            <person name="Rasinkangas P."/>
            <person name="Parkhill J."/>
            <person name="Rea M.C."/>
            <person name="O'Sullivan O."/>
            <person name="Ritari J."/>
            <person name="Douillard F.P."/>
            <person name="Paul Ross R."/>
            <person name="Yang R."/>
            <person name="Briner A.E."/>
            <person name="Felis G.E."/>
            <person name="de Vos W.M."/>
            <person name="Barrangou R."/>
            <person name="Klaenhammer T.R."/>
            <person name="Caufield P.W."/>
            <person name="Cui Y."/>
            <person name="Zhang H."/>
            <person name="O'Toole P.W."/>
        </authorList>
    </citation>
    <scope>NUCLEOTIDE SEQUENCE [LARGE SCALE GENOMIC DNA]</scope>
    <source>
        <strain evidence="18 19">DSM 17758</strain>
    </source>
</reference>
<dbReference type="InterPro" id="IPR018044">
    <property type="entry name" value="Peptidase_S11"/>
</dbReference>
<feature type="signal peptide" evidence="16">
    <location>
        <begin position="1"/>
        <end position="33"/>
    </location>
</feature>
<keyword evidence="19" id="KW-1185">Reference proteome</keyword>
<dbReference type="InterPro" id="IPR015956">
    <property type="entry name" value="Peniciliin-bd_prot_C_sf"/>
</dbReference>
<evidence type="ECO:0000256" key="8">
    <source>
        <dbReference type="ARBA" id="ARBA00022801"/>
    </source>
</evidence>
<evidence type="ECO:0000256" key="2">
    <source>
        <dbReference type="ARBA" id="ARBA00004752"/>
    </source>
</evidence>
<dbReference type="Gene3D" id="3.40.710.10">
    <property type="entry name" value="DD-peptidase/beta-lactamase superfamily"/>
    <property type="match status" value="1"/>
</dbReference>
<keyword evidence="5 18" id="KW-0121">Carboxypeptidase</keyword>
<evidence type="ECO:0000256" key="6">
    <source>
        <dbReference type="ARBA" id="ARBA00022670"/>
    </source>
</evidence>
<dbReference type="PANTHER" id="PTHR21581:SF11">
    <property type="entry name" value="D-ALANYL-D-ALANINE CARBOXYPEPTIDASE DACA"/>
    <property type="match status" value="1"/>
</dbReference>
<evidence type="ECO:0000256" key="16">
    <source>
        <dbReference type="SAM" id="SignalP"/>
    </source>
</evidence>
<evidence type="ECO:0000256" key="4">
    <source>
        <dbReference type="ARBA" id="ARBA00012448"/>
    </source>
</evidence>
<sequence>MKAKGQHLLFALVLMISALNFSGFFVASQTAHAASTIDVPQVTIPAKAGLAIDVKSGQILADKDSQQVLPIASLTKMLSMYLVLQAVKKGQLTWTQEVTPTTDIVQLSHNMELSNIPFETAKSYTVKELYDVSLIYSANAAAMALADVVSGSQAKFIDAMKAQLAEWQIKDAKLVNVSGMSNSYVPAADRYPGTTETDENEMSARDIAVVAQHLLKDFPEVLNVTSQTKIAFHGTTYPTWNLMLKGESAATSEFDVDGLKTGTSERAGDSFVGTVKKNGFRIITVILHADGRSVDQQKRFAAAKTLMEGVYQNWHQVTVLKRGQFSKQLPAVKVTNSKQTKVASVAGKTVKVLLPKSVKASQLTYKLNNNDISRIAPIKKGAHLGSVEMPTIGSGYLTTEQKQSVPILAKTAVKGLTWWQKAWQKITGLF</sequence>
<dbReference type="OrthoDB" id="9791132at2"/>
<dbReference type="GO" id="GO:0008360">
    <property type="term" value="P:regulation of cell shape"/>
    <property type="evidence" value="ECO:0007669"/>
    <property type="project" value="UniProtKB-KW"/>
</dbReference>
<keyword evidence="9" id="KW-0133">Cell shape</keyword>
<feature type="domain" description="Peptidase S11 D-Ala-D-Ala carboxypeptidase A C-terminal" evidence="17">
    <location>
        <begin position="314"/>
        <end position="415"/>
    </location>
</feature>
<dbReference type="PANTHER" id="PTHR21581">
    <property type="entry name" value="D-ALANYL-D-ALANINE CARBOXYPEPTIDASE"/>
    <property type="match status" value="1"/>
</dbReference>
<dbReference type="EMBL" id="AZFX01000038">
    <property type="protein sequence ID" value="KRM10435.1"/>
    <property type="molecule type" value="Genomic_DNA"/>
</dbReference>
<dbReference type="SUPFAM" id="SSF56601">
    <property type="entry name" value="beta-lactamase/transpeptidase-like"/>
    <property type="match status" value="1"/>
</dbReference>
<organism evidence="18 19">
    <name type="scientific">Lapidilactobacillus concavus DSM 17758</name>
    <dbReference type="NCBI Taxonomy" id="1423735"/>
    <lineage>
        <taxon>Bacteria</taxon>
        <taxon>Bacillati</taxon>
        <taxon>Bacillota</taxon>
        <taxon>Bacilli</taxon>
        <taxon>Lactobacillales</taxon>
        <taxon>Lactobacillaceae</taxon>
        <taxon>Lapidilactobacillus</taxon>
    </lineage>
</organism>
<dbReference type="GO" id="GO:0006508">
    <property type="term" value="P:proteolysis"/>
    <property type="evidence" value="ECO:0007669"/>
    <property type="project" value="UniProtKB-KW"/>
</dbReference>
<name>A0A0R1W4T5_9LACO</name>
<dbReference type="PATRIC" id="fig|1423735.3.peg.1458"/>
<evidence type="ECO:0000313" key="18">
    <source>
        <dbReference type="EMBL" id="KRM10435.1"/>
    </source>
</evidence>
<feature type="active site" evidence="13">
    <location>
        <position position="137"/>
    </location>
</feature>
<evidence type="ECO:0000256" key="11">
    <source>
        <dbReference type="ARBA" id="ARBA00023316"/>
    </source>
</evidence>
<evidence type="ECO:0000256" key="10">
    <source>
        <dbReference type="ARBA" id="ARBA00022984"/>
    </source>
</evidence>
<dbReference type="SMART" id="SM00936">
    <property type="entry name" value="PBP5_C"/>
    <property type="match status" value="1"/>
</dbReference>